<evidence type="ECO:0000313" key="2">
    <source>
        <dbReference type="Proteomes" id="UP001235094"/>
    </source>
</evidence>
<reference evidence="1 2" key="1">
    <citation type="submission" date="2023-07" db="EMBL/GenBank/DDBJ databases">
        <title>Genomic Encyclopedia of Type Strains, Phase IV (KMG-IV): sequencing the most valuable type-strain genomes for metagenomic binning, comparative biology and taxonomic classification.</title>
        <authorList>
            <person name="Goeker M."/>
        </authorList>
    </citation>
    <scope>NUCLEOTIDE SEQUENCE [LARGE SCALE GENOMIC DNA]</scope>
    <source>
        <strain evidence="1 2">DSM 15561</strain>
    </source>
</reference>
<name>A0ABU0LQB9_9HYPH</name>
<comment type="caution">
    <text evidence="1">The sequence shown here is derived from an EMBL/GenBank/DDBJ whole genome shotgun (WGS) entry which is preliminary data.</text>
</comment>
<dbReference type="EMBL" id="JAUSVR010000004">
    <property type="protein sequence ID" value="MDQ0510908.1"/>
    <property type="molecule type" value="Genomic_DNA"/>
</dbReference>
<dbReference type="RefSeq" id="WP_306889624.1">
    <property type="nucleotide sequence ID" value="NZ_JAUSVR010000004.1"/>
</dbReference>
<gene>
    <name evidence="1" type="ORF">QOZ99_001796</name>
</gene>
<dbReference type="Proteomes" id="UP001235094">
    <property type="component" value="Unassembled WGS sequence"/>
</dbReference>
<sequence length="75" mass="8154">MDDFTVFAARYNKGKLVVRCPSPDGYKTLAARIIGDDLKCRFSYREGGYIASATKVEKFRRIIAGPTAAPAGAPL</sequence>
<organism evidence="1 2">
    <name type="scientific">Ancylobacter amanitiformis</name>
    <dbReference type="NCBI Taxonomy" id="217069"/>
    <lineage>
        <taxon>Bacteria</taxon>
        <taxon>Pseudomonadati</taxon>
        <taxon>Pseudomonadota</taxon>
        <taxon>Alphaproteobacteria</taxon>
        <taxon>Hyphomicrobiales</taxon>
        <taxon>Xanthobacteraceae</taxon>
        <taxon>Ancylobacter</taxon>
    </lineage>
</organism>
<proteinExistence type="predicted"/>
<accession>A0ABU0LQB9</accession>
<protein>
    <submittedName>
        <fullName evidence="1">Uncharacterized protein</fullName>
    </submittedName>
</protein>
<evidence type="ECO:0000313" key="1">
    <source>
        <dbReference type="EMBL" id="MDQ0510908.1"/>
    </source>
</evidence>
<keyword evidence="2" id="KW-1185">Reference proteome</keyword>